<keyword evidence="3" id="KW-0167">Capsid protein</keyword>
<dbReference type="Pfam" id="PF07781">
    <property type="entry name" value="Reovirus_Mu2"/>
    <property type="match status" value="1"/>
</dbReference>
<evidence type="ECO:0000256" key="2">
    <source>
        <dbReference type="ARBA" id="ARBA00004328"/>
    </source>
</evidence>
<sequence length="737" mass="83265">MAYLAIPVPGGSNYASAVRRQLQAITGVSDVTSRNDLFFIDPTRTIRQYDLLSAGGDTLDVISGLVFRDWRRNSVIKLLPTKGRLLDFLRANKSACPEGFDMRLLDKSNKSALSNFRMSDWYSPLIKDDTPCKTVQKWLNSHPIVYSTTHKTIGAPVQLYAPLKYYDLSPDVIADLKILKNQETMIPMPNVRLYVGIFPSVATGSCVISSRESWRDSDILPFARAVQLDYDKHYRMTARYLDDDILTALVKAEKSVKGCKCQPLMARAAKSVGVSVKAITPPKGINTSIITVLDLVVECRHTMAPTERPFKLKFASVPSALLRHLEVVVSDQWHAIRDPTGMFEKWFMIITLTCDSIVNARGTYVALTPAADAPDAINYVRIHSITGQRVQSLPHLQKGRLASVGLAMAKGSFKSTMVKFLTGLEVAGTRIIFDNTIVDSDDVGDSLDPTFETQLFDEVMKLSPDFLERVAHPTTLVDNEYIATNMYPIFLRLVKEQLTPRAMSMYSDDGPVRRSLTYAHADSEFLNACWIDRIERAYIHYKEEENILLRPKRVGGVLFQVALSRCYKMFATSSAPEPISMFLKSLFVPWLEAEPTLSTFDHAHSSRVLAWYIDPHYWQTNGWCTCDPHRHVTFSFIRGTPDDLAYLDLQDWGRFRATISIKPEPLDFNPAIRVVKALVYWTSQKPAVDVFDNRALFTPFQYYHVSIHCQCSLGREFQVKNVNMRLATISGSNYRAV</sequence>
<evidence type="ECO:0000256" key="6">
    <source>
        <dbReference type="ARBA" id="ARBA00023200"/>
    </source>
</evidence>
<keyword evidence="5" id="KW-1037">Host cytoskeleton</keyword>
<comment type="subcellular location">
    <subcellularLocation>
        <location evidence="1">Host cytoplasm</location>
        <location evidence="1">Host cytoskeleton</location>
    </subcellularLocation>
    <subcellularLocation>
        <location evidence="2">Virion</location>
    </subcellularLocation>
</comment>
<dbReference type="InterPro" id="IPR012494">
    <property type="entry name" value="Reovirus_Mu2"/>
</dbReference>
<dbReference type="EMBL" id="AB914763">
    <property type="protein sequence ID" value="BAQ19496.1"/>
    <property type="molecule type" value="Genomic_RNA"/>
</dbReference>
<keyword evidence="8" id="KW-1185">Reference proteome</keyword>
<dbReference type="GO" id="GO:0044163">
    <property type="term" value="C:host cytoskeleton"/>
    <property type="evidence" value="ECO:0007669"/>
    <property type="project" value="UniProtKB-SubCell"/>
</dbReference>
<evidence type="ECO:0000256" key="5">
    <source>
        <dbReference type="ARBA" id="ARBA00023111"/>
    </source>
</evidence>
<organism evidence="7 8">
    <name type="scientific">Pycnonotidae orthoreovirus</name>
    <dbReference type="NCBI Taxonomy" id="3070176"/>
    <lineage>
        <taxon>Viruses</taxon>
        <taxon>Riboviria</taxon>
        <taxon>Orthornavirae</taxon>
        <taxon>Duplornaviricota</taxon>
        <taxon>Resentoviricetes</taxon>
        <taxon>Reovirales</taxon>
        <taxon>Spinareoviridae</taxon>
        <taxon>Orthoreovirus</taxon>
        <taxon>Orthoreovirus neoavis</taxon>
        <taxon>Neoavian orthoreovirus</taxon>
    </lineage>
</organism>
<protein>
    <submittedName>
        <fullName evidence="7">Mu A</fullName>
    </submittedName>
</protein>
<name>A0A0B6VM66_9REOV</name>
<keyword evidence="6" id="KW-1035">Host cytoplasm</keyword>
<dbReference type="GO" id="GO:0019028">
    <property type="term" value="C:viral capsid"/>
    <property type="evidence" value="ECO:0007669"/>
    <property type="project" value="UniProtKB-KW"/>
</dbReference>
<evidence type="ECO:0000256" key="1">
    <source>
        <dbReference type="ARBA" id="ARBA00004133"/>
    </source>
</evidence>
<dbReference type="GO" id="GO:0005198">
    <property type="term" value="F:structural molecule activity"/>
    <property type="evidence" value="ECO:0007669"/>
    <property type="project" value="InterPro"/>
</dbReference>
<accession>A0A0B6VM66</accession>
<reference evidence="7 8" key="1">
    <citation type="submission" date="2014-02" db="EMBL/GenBank/DDBJ databases">
        <title>Isolation and genomic characterization of a novel orthoreovirus from a brown-eared bulbul in Japan.</title>
        <authorList>
            <person name="Kirisawa R."/>
            <person name="Ogasawara Y."/>
            <person name="Kikuchi N."/>
            <person name="Ueda H."/>
        </authorList>
    </citation>
    <scope>NUCLEOTIDE SEQUENCE [LARGE SCALE GENOMIC DNA]</scope>
    <source>
        <strain evidence="7">Pycno-1</strain>
    </source>
</reference>
<keyword evidence="4" id="KW-0946">Virion</keyword>
<evidence type="ECO:0000313" key="8">
    <source>
        <dbReference type="Proteomes" id="UP000109464"/>
    </source>
</evidence>
<evidence type="ECO:0000256" key="3">
    <source>
        <dbReference type="ARBA" id="ARBA00022561"/>
    </source>
</evidence>
<dbReference type="Proteomes" id="UP000109464">
    <property type="component" value="Genome"/>
</dbReference>
<evidence type="ECO:0000313" key="7">
    <source>
        <dbReference type="EMBL" id="BAQ19496.1"/>
    </source>
</evidence>
<proteinExistence type="predicted"/>
<evidence type="ECO:0000256" key="4">
    <source>
        <dbReference type="ARBA" id="ARBA00022844"/>
    </source>
</evidence>